<proteinExistence type="predicted"/>
<sequence>MSVAASGHAGEKSPRVGVHARAGYPDLVSALTNTVLPPDTWRRAAQEHHERVDARTRAHLERRSHGQKHAVEDFIWVYYRHTPGQLRQWHPGPDITLIDAAEHARMRYYVTQERDGHTFTHVDVPAFLANRGKFVRYVRDLLVATAARTPSYACFGLHEWAMVYQDADQRRHPAPLRLGAEGTNEVVESLPVNCTHYDAFRFFTPQAQPLNREHPTRETQINHEQPGCLHAGMDLYRYAAALLPAVPSELVIDMFDHAMRARYLDMAASPYDLSDLDITPIRIETTSGRAEYVAQQRTLASAATELRTRLIQACEALLHK</sequence>
<evidence type="ECO:0000313" key="2">
    <source>
        <dbReference type="Proteomes" id="UP000242637"/>
    </source>
</evidence>
<keyword evidence="2" id="KW-1185">Reference proteome</keyword>
<dbReference type="STRING" id="1121387.GCA_000429885_01071"/>
<dbReference type="KEGG" id="dco:SAMEA4475696_1016"/>
<accession>A0A239VFK6</accession>
<evidence type="ECO:0008006" key="3">
    <source>
        <dbReference type="Google" id="ProtNLM"/>
    </source>
</evidence>
<name>A0A239VFK6_9MICO</name>
<reference evidence="1 2" key="1">
    <citation type="submission" date="2017-06" db="EMBL/GenBank/DDBJ databases">
        <authorList>
            <consortium name="Pathogen Informatics"/>
        </authorList>
    </citation>
    <scope>NUCLEOTIDE SEQUENCE [LARGE SCALE GENOMIC DNA]</scope>
    <source>
        <strain evidence="1 2">NCTC13039</strain>
    </source>
</reference>
<dbReference type="EMBL" id="LT906453">
    <property type="protein sequence ID" value="SNV20463.1"/>
    <property type="molecule type" value="Genomic_DNA"/>
</dbReference>
<evidence type="ECO:0000313" key="1">
    <source>
        <dbReference type="EMBL" id="SNV20463.1"/>
    </source>
</evidence>
<dbReference type="AlphaFoldDB" id="A0A239VFK6"/>
<dbReference type="Proteomes" id="UP000242637">
    <property type="component" value="Chromosome 1"/>
</dbReference>
<gene>
    <name evidence="1" type="ORF">SAMEA4475696_01016</name>
</gene>
<organism evidence="1 2">
    <name type="scientific">Dermatophilus congolensis</name>
    <dbReference type="NCBI Taxonomy" id="1863"/>
    <lineage>
        <taxon>Bacteria</taxon>
        <taxon>Bacillati</taxon>
        <taxon>Actinomycetota</taxon>
        <taxon>Actinomycetes</taxon>
        <taxon>Micrococcales</taxon>
        <taxon>Dermatophilaceae</taxon>
        <taxon>Dermatophilus</taxon>
    </lineage>
</organism>
<protein>
    <recommendedName>
        <fullName evidence="3">3-methyladenine DNA glycosylase</fullName>
    </recommendedName>
</protein>